<proteinExistence type="predicted"/>
<dbReference type="Pfam" id="PF03966">
    <property type="entry name" value="Trm112p"/>
    <property type="match status" value="1"/>
</dbReference>
<dbReference type="Proteomes" id="UP000649799">
    <property type="component" value="Unassembled WGS sequence"/>
</dbReference>
<protein>
    <recommendedName>
        <fullName evidence="3">Trm112 family protein</fullName>
    </recommendedName>
</protein>
<dbReference type="RefSeq" id="WP_166144653.1">
    <property type="nucleotide sequence ID" value="NZ_JAANYN010000002.1"/>
</dbReference>
<keyword evidence="2" id="KW-1185">Reference proteome</keyword>
<dbReference type="EMBL" id="JAANYN010000002">
    <property type="protein sequence ID" value="NHE56593.1"/>
    <property type="molecule type" value="Genomic_DNA"/>
</dbReference>
<accession>A0ABX0H444</accession>
<dbReference type="Gene3D" id="2.20.25.10">
    <property type="match status" value="1"/>
</dbReference>
<dbReference type="InterPro" id="IPR005651">
    <property type="entry name" value="Trm112-like"/>
</dbReference>
<reference evidence="1 2" key="1">
    <citation type="submission" date="2020-03" db="EMBL/GenBank/DDBJ databases">
        <title>Cyclobacterium plantarum sp. nov., a marine bacterium isolated from a coastal-marine wetland.</title>
        <authorList>
            <person name="Sanchez-Porro C."/>
            <person name="Ventosa A."/>
            <person name="Amoozegar M."/>
        </authorList>
    </citation>
    <scope>NUCLEOTIDE SEQUENCE [LARGE SCALE GENOMIC DNA]</scope>
    <source>
        <strain evidence="1 2">GBPx2</strain>
    </source>
</reference>
<evidence type="ECO:0000313" key="1">
    <source>
        <dbReference type="EMBL" id="NHE56593.1"/>
    </source>
</evidence>
<evidence type="ECO:0008006" key="3">
    <source>
        <dbReference type="Google" id="ProtNLM"/>
    </source>
</evidence>
<name>A0ABX0H444_9BACT</name>
<gene>
    <name evidence="1" type="ORF">G9Q97_07175</name>
</gene>
<organism evidence="1 2">
    <name type="scientific">Cyclobacterium plantarum</name>
    <dbReference type="NCBI Taxonomy" id="2716263"/>
    <lineage>
        <taxon>Bacteria</taxon>
        <taxon>Pseudomonadati</taxon>
        <taxon>Bacteroidota</taxon>
        <taxon>Cytophagia</taxon>
        <taxon>Cytophagales</taxon>
        <taxon>Cyclobacteriaceae</taxon>
        <taxon>Cyclobacterium</taxon>
    </lineage>
</organism>
<evidence type="ECO:0000313" key="2">
    <source>
        <dbReference type="Proteomes" id="UP000649799"/>
    </source>
</evidence>
<comment type="caution">
    <text evidence="1">The sequence shown here is derived from an EMBL/GenBank/DDBJ whole genome shotgun (WGS) entry which is preliminary data.</text>
</comment>
<sequence>MKINTIKKLCCPFDKSDLTLTRISEDTEERIMEGWLHCAQCKRIYPIVKGIPIMNPDAYREFEMEKPLFEKWQKQLGEKEVKNFRLVE</sequence>
<dbReference type="SUPFAM" id="SSF158997">
    <property type="entry name" value="Trm112p-like"/>
    <property type="match status" value="1"/>
</dbReference>